<reference evidence="9" key="1">
    <citation type="journal article" date="2005" name="Environ. Microbiol.">
        <title>Genetic and functional properties of uncultivated thermophilic crenarchaeotes from a subsurface gold mine as revealed by analysis of genome fragments.</title>
        <authorList>
            <person name="Nunoura T."/>
            <person name="Hirayama H."/>
            <person name="Takami H."/>
            <person name="Oida H."/>
            <person name="Nishi S."/>
            <person name="Shimamura S."/>
            <person name="Suzuki Y."/>
            <person name="Inagaki F."/>
            <person name="Takai K."/>
            <person name="Nealson K.H."/>
            <person name="Horikoshi K."/>
        </authorList>
    </citation>
    <scope>NUCLEOTIDE SEQUENCE</scope>
</reference>
<dbReference type="PANTHER" id="PTHR43163">
    <property type="entry name" value="DIPEPTIDE TRANSPORT SYSTEM PERMEASE PROTEIN DPPB-RELATED"/>
    <property type="match status" value="1"/>
</dbReference>
<feature type="domain" description="ABC transmembrane type-1" evidence="8">
    <location>
        <begin position="121"/>
        <end position="439"/>
    </location>
</feature>
<feature type="transmembrane region" description="Helical" evidence="7">
    <location>
        <begin position="125"/>
        <end position="147"/>
    </location>
</feature>
<dbReference type="GO" id="GO:0055085">
    <property type="term" value="P:transmembrane transport"/>
    <property type="evidence" value="ECO:0007669"/>
    <property type="project" value="InterPro"/>
</dbReference>
<evidence type="ECO:0000256" key="5">
    <source>
        <dbReference type="ARBA" id="ARBA00022989"/>
    </source>
</evidence>
<evidence type="ECO:0000256" key="4">
    <source>
        <dbReference type="ARBA" id="ARBA00022692"/>
    </source>
</evidence>
<dbReference type="PANTHER" id="PTHR43163:SF6">
    <property type="entry name" value="DIPEPTIDE TRANSPORT SYSTEM PERMEASE PROTEIN DPPB-RELATED"/>
    <property type="match status" value="1"/>
</dbReference>
<feature type="transmembrane region" description="Helical" evidence="7">
    <location>
        <begin position="253"/>
        <end position="275"/>
    </location>
</feature>
<proteinExistence type="inferred from homology"/>
<keyword evidence="3" id="KW-1003">Cell membrane</keyword>
<dbReference type="Pfam" id="PF19300">
    <property type="entry name" value="BPD_transp_1_N"/>
    <property type="match status" value="1"/>
</dbReference>
<feature type="transmembrane region" description="Helical" evidence="7">
    <location>
        <begin position="159"/>
        <end position="182"/>
    </location>
</feature>
<keyword evidence="4 7" id="KW-0812">Transmembrane</keyword>
<name>H5SMM9_9BACT</name>
<protein>
    <submittedName>
        <fullName evidence="9">Peptide/nickel transport system permease protein</fullName>
    </submittedName>
</protein>
<evidence type="ECO:0000256" key="6">
    <source>
        <dbReference type="ARBA" id="ARBA00023136"/>
    </source>
</evidence>
<comment type="similarity">
    <text evidence="7">Belongs to the binding-protein-dependent transport system permease family.</text>
</comment>
<accession>H5SMM9</accession>
<dbReference type="AlphaFoldDB" id="H5SMM9"/>
<feature type="transmembrane region" description="Helical" evidence="7">
    <location>
        <begin position="224"/>
        <end position="241"/>
    </location>
</feature>
<dbReference type="PROSITE" id="PS50928">
    <property type="entry name" value="ABC_TM1"/>
    <property type="match status" value="1"/>
</dbReference>
<keyword evidence="2 7" id="KW-0813">Transport</keyword>
<evidence type="ECO:0000259" key="8">
    <source>
        <dbReference type="PROSITE" id="PS50928"/>
    </source>
</evidence>
<dbReference type="GO" id="GO:0005886">
    <property type="term" value="C:plasma membrane"/>
    <property type="evidence" value="ECO:0007669"/>
    <property type="project" value="UniProtKB-SubCell"/>
</dbReference>
<dbReference type="SUPFAM" id="SSF161098">
    <property type="entry name" value="MetI-like"/>
    <property type="match status" value="1"/>
</dbReference>
<dbReference type="InterPro" id="IPR000515">
    <property type="entry name" value="MetI-like"/>
</dbReference>
<dbReference type="EMBL" id="AP011775">
    <property type="protein sequence ID" value="BAL57415.1"/>
    <property type="molecule type" value="Genomic_DNA"/>
</dbReference>
<dbReference type="InterPro" id="IPR035906">
    <property type="entry name" value="MetI-like_sf"/>
</dbReference>
<evidence type="ECO:0000256" key="2">
    <source>
        <dbReference type="ARBA" id="ARBA00022448"/>
    </source>
</evidence>
<dbReference type="CDD" id="cd06261">
    <property type="entry name" value="TM_PBP2"/>
    <property type="match status" value="1"/>
</dbReference>
<dbReference type="Pfam" id="PF00528">
    <property type="entry name" value="BPD_transp_1"/>
    <property type="match status" value="1"/>
</dbReference>
<sequence>MMTRIWQALTSGMGKFIIVRLLQIVLVLYLYLTLVFAILEAQPGDITDIYTANPKITPEARQAIIEQLGLDKPILERYFDYLKNFLTGHLGCSFKWGNISSTPDPVCREQRPTWDLIKERLPRTIVLFLTYTIVSFYIGFFLGKLIAWRRGAIIEYFSTVVGVVLFTVFTPWFALLLVWLFAVNFNIVPIGGFINPDSWTNVRQIGTTDCSIGISCSNIVFNHLLLWLGGLTLLWGSVYLWSRRFPYAWQKSAVRWGAVVLGLVLAGLFFGGGWFGEVDRVTLVRDTKFQFFVWYFEFPAGTIPLFPLALDFVQHMVLPILTLTLISFAGTMLLMRNTMLETMREDYVMAAKAKGLPDHIVRDKHAARNALLPVVTSLIFAIAFSVDGGVFTETIFSWPGMGKLLLESALEKDTPVAIGALVFTGIFALVAHVVADILYAFLDPRIRYE</sequence>
<dbReference type="InterPro" id="IPR045621">
    <property type="entry name" value="BPD_transp_1_N"/>
</dbReference>
<evidence type="ECO:0000313" key="9">
    <source>
        <dbReference type="EMBL" id="BAL57415.1"/>
    </source>
</evidence>
<evidence type="ECO:0000256" key="7">
    <source>
        <dbReference type="RuleBase" id="RU363032"/>
    </source>
</evidence>
<gene>
    <name evidence="9" type="ORF">HGMM_F50D11C24</name>
</gene>
<feature type="transmembrane region" description="Helical" evidence="7">
    <location>
        <begin position="316"/>
        <end position="335"/>
    </location>
</feature>
<keyword evidence="5 7" id="KW-1133">Transmembrane helix</keyword>
<evidence type="ECO:0000256" key="3">
    <source>
        <dbReference type="ARBA" id="ARBA00022475"/>
    </source>
</evidence>
<dbReference type="Gene3D" id="1.10.3720.10">
    <property type="entry name" value="MetI-like"/>
    <property type="match status" value="1"/>
</dbReference>
<comment type="subcellular location">
    <subcellularLocation>
        <location evidence="1 7">Cell membrane</location>
        <topology evidence="1 7">Multi-pass membrane protein</topology>
    </subcellularLocation>
</comment>
<feature type="transmembrane region" description="Helical" evidence="7">
    <location>
        <begin position="416"/>
        <end position="442"/>
    </location>
</feature>
<feature type="transmembrane region" description="Helical" evidence="7">
    <location>
        <begin position="21"/>
        <end position="39"/>
    </location>
</feature>
<keyword evidence="6 7" id="KW-0472">Membrane</keyword>
<organism evidence="9">
    <name type="scientific">uncultured Acetothermia bacterium</name>
    <dbReference type="NCBI Taxonomy" id="236499"/>
    <lineage>
        <taxon>Bacteria</taxon>
        <taxon>Candidatus Bipolaricaulota</taxon>
        <taxon>environmental samples</taxon>
    </lineage>
</organism>
<reference evidence="9" key="2">
    <citation type="journal article" date="2012" name="PLoS ONE">
        <title>A Deeply Branching Thermophilic Bacterium with an Ancient Acetyl-CoA Pathway Dominates a Subsurface Ecosystem.</title>
        <authorList>
            <person name="Takami H."/>
            <person name="Noguchi H."/>
            <person name="Takaki Y."/>
            <person name="Uchiyama I."/>
            <person name="Toyoda A."/>
            <person name="Nishi S."/>
            <person name="Chee G.-J."/>
            <person name="Arai W."/>
            <person name="Nunoura T."/>
            <person name="Itoh T."/>
            <person name="Hattori M."/>
            <person name="Takai K."/>
        </authorList>
    </citation>
    <scope>NUCLEOTIDE SEQUENCE</scope>
</reference>
<feature type="transmembrane region" description="Helical" evidence="7">
    <location>
        <begin position="370"/>
        <end position="396"/>
    </location>
</feature>
<evidence type="ECO:0000256" key="1">
    <source>
        <dbReference type="ARBA" id="ARBA00004651"/>
    </source>
</evidence>